<name>U1Q8E3_9ACTO</name>
<dbReference type="AlphaFoldDB" id="U1Q8E3"/>
<dbReference type="EMBL" id="AWSE01000070">
    <property type="protein sequence ID" value="ERH24100.1"/>
    <property type="molecule type" value="Genomic_DNA"/>
</dbReference>
<protein>
    <recommendedName>
        <fullName evidence="4">Integrase catalytic domain-containing protein</fullName>
    </recommendedName>
</protein>
<keyword evidence="3" id="KW-1185">Reference proteome</keyword>
<dbReference type="Proteomes" id="UP000016536">
    <property type="component" value="Unassembled WGS sequence"/>
</dbReference>
<feature type="compositionally biased region" description="Basic residues" evidence="1">
    <location>
        <begin position="85"/>
        <end position="96"/>
    </location>
</feature>
<evidence type="ECO:0008006" key="4">
    <source>
        <dbReference type="Google" id="ProtNLM"/>
    </source>
</evidence>
<dbReference type="HOGENOM" id="CLU_2165557_0_0_11"/>
<reference evidence="2 3" key="1">
    <citation type="submission" date="2013-08" db="EMBL/GenBank/DDBJ databases">
        <authorList>
            <person name="Weinstock G."/>
            <person name="Sodergren E."/>
            <person name="Wylie T."/>
            <person name="Fulton L."/>
            <person name="Fulton R."/>
            <person name="Fronick C."/>
            <person name="O'Laughlin M."/>
            <person name="Godfrey J."/>
            <person name="Miner T."/>
            <person name="Herter B."/>
            <person name="Appelbaum E."/>
            <person name="Cordes M."/>
            <person name="Lek S."/>
            <person name="Wollam A."/>
            <person name="Pepin K.H."/>
            <person name="Palsikar V.B."/>
            <person name="Mitreva M."/>
            <person name="Wilson R.K."/>
        </authorList>
    </citation>
    <scope>NUCLEOTIDE SEQUENCE [LARGE SCALE GENOMIC DNA]</scope>
    <source>
        <strain evidence="2 3">F0542</strain>
    </source>
</reference>
<proteinExistence type="predicted"/>
<organism evidence="2 3">
    <name type="scientific">Actinomyces johnsonii F0542</name>
    <dbReference type="NCBI Taxonomy" id="1321818"/>
    <lineage>
        <taxon>Bacteria</taxon>
        <taxon>Bacillati</taxon>
        <taxon>Actinomycetota</taxon>
        <taxon>Actinomycetes</taxon>
        <taxon>Actinomycetales</taxon>
        <taxon>Actinomycetaceae</taxon>
        <taxon>Actinomyces</taxon>
    </lineage>
</organism>
<evidence type="ECO:0000313" key="2">
    <source>
        <dbReference type="EMBL" id="ERH24100.1"/>
    </source>
</evidence>
<comment type="caution">
    <text evidence="2">The sequence shown here is derived from an EMBL/GenBank/DDBJ whole genome shotgun (WGS) entry which is preliminary data.</text>
</comment>
<dbReference type="RefSeq" id="WP_021608058.1">
    <property type="nucleotide sequence ID" value="NZ_KE951848.1"/>
</dbReference>
<sequence length="110" mass="12375">MTDCEAVASVVSKGDSYTIALAEALNSSHKAKLVHNRLHPGEHGPWEGIGDAKFATTEPVHWFKNIHPHCAIRMRAPVEHEHAHPIRCQHQHRGHRRADPQPISADNHQR</sequence>
<feature type="region of interest" description="Disordered" evidence="1">
    <location>
        <begin position="81"/>
        <end position="110"/>
    </location>
</feature>
<evidence type="ECO:0000313" key="3">
    <source>
        <dbReference type="Proteomes" id="UP000016536"/>
    </source>
</evidence>
<accession>U1Q8E3</accession>
<dbReference type="PATRIC" id="fig|1321818.3.peg.1236"/>
<evidence type="ECO:0000256" key="1">
    <source>
        <dbReference type="SAM" id="MobiDB-lite"/>
    </source>
</evidence>
<gene>
    <name evidence="2" type="ORF">HMPREF1979_01474</name>
</gene>